<dbReference type="EMBL" id="RHLQ01000019">
    <property type="protein sequence ID" value="RNC98970.1"/>
    <property type="molecule type" value="Genomic_DNA"/>
</dbReference>
<dbReference type="RefSeq" id="WP_122971983.1">
    <property type="nucleotide sequence ID" value="NZ_RHLQ01000019.1"/>
</dbReference>
<feature type="transmembrane region" description="Helical" evidence="1">
    <location>
        <begin position="213"/>
        <end position="234"/>
    </location>
</feature>
<feature type="transmembrane region" description="Helical" evidence="1">
    <location>
        <begin position="91"/>
        <end position="119"/>
    </location>
</feature>
<feature type="transmembrane region" description="Helical" evidence="1">
    <location>
        <begin position="7"/>
        <end position="31"/>
    </location>
</feature>
<keyword evidence="1" id="KW-1133">Transmembrane helix</keyword>
<comment type="caution">
    <text evidence="2">The sequence shown here is derived from an EMBL/GenBank/DDBJ whole genome shotgun (WGS) entry which is preliminary data.</text>
</comment>
<dbReference type="Proteomes" id="UP000279909">
    <property type="component" value="Unassembled WGS sequence"/>
</dbReference>
<feature type="transmembrane region" description="Helical" evidence="1">
    <location>
        <begin position="131"/>
        <end position="155"/>
    </location>
</feature>
<feature type="transmembrane region" description="Helical" evidence="1">
    <location>
        <begin position="246"/>
        <end position="265"/>
    </location>
</feature>
<keyword evidence="1" id="KW-0472">Membrane</keyword>
<organism evidence="2 3">
    <name type="scientific">Lysinibacillus halotolerans</name>
    <dbReference type="NCBI Taxonomy" id="1368476"/>
    <lineage>
        <taxon>Bacteria</taxon>
        <taxon>Bacillati</taxon>
        <taxon>Bacillota</taxon>
        <taxon>Bacilli</taxon>
        <taxon>Bacillales</taxon>
        <taxon>Bacillaceae</taxon>
        <taxon>Lysinibacillus</taxon>
    </lineage>
</organism>
<dbReference type="OrthoDB" id="2786532at2"/>
<protein>
    <submittedName>
        <fullName evidence="2">Uncharacterized protein</fullName>
    </submittedName>
</protein>
<keyword evidence="3" id="KW-1185">Reference proteome</keyword>
<reference evidence="2 3" key="1">
    <citation type="journal article" date="2014" name="Int. J. Syst. Evol. Microbiol.">
        <title>Lysinibacillus halotolerans sp. nov., isolated from saline-alkaline soil.</title>
        <authorList>
            <person name="Kong D."/>
            <person name="Wang Y."/>
            <person name="Zhao B."/>
            <person name="Li Y."/>
            <person name="Song J."/>
            <person name="Zhai Y."/>
            <person name="Zhang C."/>
            <person name="Wang H."/>
            <person name="Chen X."/>
            <person name="Zhao B."/>
            <person name="Ruan Z."/>
        </authorList>
    </citation>
    <scope>NUCLEOTIDE SEQUENCE [LARGE SCALE GENOMIC DNA]</scope>
    <source>
        <strain evidence="2 3">MCCC 1A12703</strain>
    </source>
</reference>
<accession>A0A3M8HA50</accession>
<evidence type="ECO:0000313" key="2">
    <source>
        <dbReference type="EMBL" id="RNC98970.1"/>
    </source>
</evidence>
<keyword evidence="1" id="KW-0812">Transmembrane</keyword>
<evidence type="ECO:0000313" key="3">
    <source>
        <dbReference type="Proteomes" id="UP000279909"/>
    </source>
</evidence>
<feature type="transmembrane region" description="Helical" evidence="1">
    <location>
        <begin position="167"/>
        <end position="193"/>
    </location>
</feature>
<feature type="transmembrane region" description="Helical" evidence="1">
    <location>
        <begin position="51"/>
        <end position="70"/>
    </location>
</feature>
<sequence>MGKLLNFIYIIFLQFSRQPIFWLLLVGFLAYEYLALSDISSPGDVLTSTSFLVQAGILAFILFGIILVQLDHRHHLEDLYSTIERGMLFNLIGKLLFGLLLSLFFTIIFYVFYLIYYLVQGFAFNHIFISAIFYMLLYFCITFFISYFIGILIAIWIKGRLAFPLALIAWGLIGPINTSFLGIHLTTLARWLNLGEPNPSGVYNGLYGLSIDWFYWLKHFVWIVTLIVFLLIALYKTYSIIKRKTFSKLIAFSFILLLVICYGLSLDRQLYITAQDEEISRELVEFLYYQKEQPEAKSLDIHALSYEINLEINRLLKTTVNMELINNQGELNELTLSLYHDFKVKELLVNGKIVQIKRDKDLVTIPLTEKWGQDESIKLTITYEGTSSSLFYANNRAIYLPYYFNWLPSVDASPSFEVDSYGTLVRNNHQLKYPTEFVLNYEGREPLYTNIPEVKPGQFKGTSSTGLSLLSGELQERSVEDVQLVYPSDIKGNHYNEMKDSTIMLLNYVSNNLGIENLTYPKQVWKAPTLSTSDNSMEEMVWYTPETLIFSYSNSSWYIDSPAYFTYWLFPAISWKYEDIEVEDRDVFRAFDLMYCYLYNQIHNIKDEGNFLDWYKNVSSQGQKKEVLYALSDWLMENDAIEEKQLFVKDWYNLMKNNNSSWENVYKLLEKYKGV</sequence>
<proteinExistence type="predicted"/>
<evidence type="ECO:0000256" key="1">
    <source>
        <dbReference type="SAM" id="Phobius"/>
    </source>
</evidence>
<name>A0A3M8HA50_9BACI</name>
<gene>
    <name evidence="2" type="ORF">EC501_09145</name>
</gene>
<dbReference type="AlphaFoldDB" id="A0A3M8HA50"/>